<gene>
    <name evidence="3" type="primary">nfuA_1</name>
    <name evidence="3" type="ORF">ROA7023_03661</name>
</gene>
<accession>A0A1Y5TXJ1</accession>
<dbReference type="Proteomes" id="UP000193900">
    <property type="component" value="Unassembled WGS sequence"/>
</dbReference>
<evidence type="ECO:0000313" key="4">
    <source>
        <dbReference type="Proteomes" id="UP000193900"/>
    </source>
</evidence>
<dbReference type="GO" id="GO:0051536">
    <property type="term" value="F:iron-sulfur cluster binding"/>
    <property type="evidence" value="ECO:0007669"/>
    <property type="project" value="InterPro"/>
</dbReference>
<feature type="compositionally biased region" description="Basic and acidic residues" evidence="1">
    <location>
        <begin position="398"/>
        <end position="427"/>
    </location>
</feature>
<dbReference type="GO" id="GO:0016226">
    <property type="term" value="P:iron-sulfur cluster assembly"/>
    <property type="evidence" value="ECO:0007669"/>
    <property type="project" value="InterPro"/>
</dbReference>
<proteinExistence type="predicted"/>
<organism evidence="3 4">
    <name type="scientific">Roseisalinus antarcticus</name>
    <dbReference type="NCBI Taxonomy" id="254357"/>
    <lineage>
        <taxon>Bacteria</taxon>
        <taxon>Pseudomonadati</taxon>
        <taxon>Pseudomonadota</taxon>
        <taxon>Alphaproteobacteria</taxon>
        <taxon>Rhodobacterales</taxon>
        <taxon>Roseobacteraceae</taxon>
        <taxon>Roseisalinus</taxon>
    </lineage>
</organism>
<dbReference type="AlphaFoldDB" id="A0A1Y5TXJ1"/>
<dbReference type="InterPro" id="IPR001075">
    <property type="entry name" value="NIF_FeS_clus_asmbl_NifU_C"/>
</dbReference>
<name>A0A1Y5TXJ1_9RHOB</name>
<dbReference type="Pfam" id="PF01106">
    <property type="entry name" value="NifU"/>
    <property type="match status" value="1"/>
</dbReference>
<keyword evidence="4" id="KW-1185">Reference proteome</keyword>
<dbReference type="Gene3D" id="3.30.1370.70">
    <property type="entry name" value="Scaffold protein Nfu/NifU, N-terminal domain"/>
    <property type="match status" value="1"/>
</dbReference>
<evidence type="ECO:0000313" key="3">
    <source>
        <dbReference type="EMBL" id="SLN73037.1"/>
    </source>
</evidence>
<dbReference type="InterPro" id="IPR034904">
    <property type="entry name" value="FSCA_dom_sf"/>
</dbReference>
<dbReference type="Pfam" id="PF08712">
    <property type="entry name" value="Nfu_N"/>
    <property type="match status" value="1"/>
</dbReference>
<dbReference type="InterPro" id="IPR014824">
    <property type="entry name" value="Nfu/NifU_N"/>
</dbReference>
<reference evidence="3 4" key="1">
    <citation type="submission" date="2017-03" db="EMBL/GenBank/DDBJ databases">
        <authorList>
            <person name="Afonso C.L."/>
            <person name="Miller P.J."/>
            <person name="Scott M.A."/>
            <person name="Spackman E."/>
            <person name="Goraichik I."/>
            <person name="Dimitrov K.M."/>
            <person name="Suarez D.L."/>
            <person name="Swayne D.E."/>
        </authorList>
    </citation>
    <scope>NUCLEOTIDE SEQUENCE [LARGE SCALE GENOMIC DNA]</scope>
    <source>
        <strain evidence="3 4">CECT 7023</strain>
    </source>
</reference>
<dbReference type="InterPro" id="IPR036498">
    <property type="entry name" value="Nfu/NifU_N_sf"/>
</dbReference>
<dbReference type="Gene3D" id="3.30.300.130">
    <property type="entry name" value="Fe-S cluster assembly (FSCA)"/>
    <property type="match status" value="1"/>
</dbReference>
<dbReference type="SUPFAM" id="SSF117916">
    <property type="entry name" value="Fe-S cluster assembly (FSCA) domain-like"/>
    <property type="match status" value="1"/>
</dbReference>
<dbReference type="InterPro" id="IPR045389">
    <property type="entry name" value="DUF6522"/>
</dbReference>
<dbReference type="PANTHER" id="PTHR11178">
    <property type="entry name" value="IRON-SULFUR CLUSTER SCAFFOLD PROTEIN NFU-RELATED"/>
    <property type="match status" value="1"/>
</dbReference>
<dbReference type="EMBL" id="FWFZ01000027">
    <property type="protein sequence ID" value="SLN73037.1"/>
    <property type="molecule type" value="Genomic_DNA"/>
</dbReference>
<feature type="domain" description="Scaffold protein Nfu/NifU N-terminal" evidence="2">
    <location>
        <begin position="19"/>
        <end position="93"/>
    </location>
</feature>
<dbReference type="SUPFAM" id="SSF110836">
    <property type="entry name" value="Hypothetical protein SAV1430"/>
    <property type="match status" value="1"/>
</dbReference>
<feature type="region of interest" description="Disordered" evidence="1">
    <location>
        <begin position="386"/>
        <end position="427"/>
    </location>
</feature>
<evidence type="ECO:0000256" key="1">
    <source>
        <dbReference type="SAM" id="MobiDB-lite"/>
    </source>
</evidence>
<dbReference type="SMART" id="SM00932">
    <property type="entry name" value="Nfu_N"/>
    <property type="match status" value="1"/>
</dbReference>
<dbReference type="Pfam" id="PF20132">
    <property type="entry name" value="DUF6522"/>
    <property type="match status" value="1"/>
</dbReference>
<protein>
    <submittedName>
        <fullName evidence="3">Fe/S biogenesis protein NfuA</fullName>
    </submittedName>
</protein>
<evidence type="ECO:0000259" key="2">
    <source>
        <dbReference type="SMART" id="SM00932"/>
    </source>
</evidence>
<dbReference type="GO" id="GO:0005506">
    <property type="term" value="F:iron ion binding"/>
    <property type="evidence" value="ECO:0007669"/>
    <property type="project" value="InterPro"/>
</dbReference>
<sequence>MSEQTHRRIRAQASARDADVMSFVLDSPVQEGRSGRLEKTHDAPLARVLFAVAGVRRVEVAEATILVQKDAQTDWALLKPTIAAAIRQVLDATDAPLGSNTAPDAALLRAVEELLERQVNPSIASHGGHISVERVAGGSVYLRMSGGCQGCAASSATLRQGVEQMLRAALPQIREIVDVTDHAAGSNPFYARDDGGSYAQNDGPSPVLNRPLPPGVIGWDDGEILVDPAYLAPRLGLTPQTLREGLQTGDVVGVTETGEGADAGKTRIILRSTARAWAAEVMTDGSAREIPPPREIGAAADRAQNLADRVRAHLAALSTDDAPVTYGALARALGLWTPGSVGRVTRALEATMREDAAAGRPFIAARAVSRGREDLPGKGFFDLAGALSRGPQDGESESDYHLREISRLDHPHSEHTDVVQRDKTQRA</sequence>
<dbReference type="OrthoDB" id="14198at2"/>
<dbReference type="PANTHER" id="PTHR11178:SF51">
    <property type="entry name" value="FE_S BIOGENESIS PROTEIN NFUA"/>
    <property type="match status" value="1"/>
</dbReference>